<organism evidence="2 3">
    <name type="scientific">Asterophora parasitica</name>
    <dbReference type="NCBI Taxonomy" id="117018"/>
    <lineage>
        <taxon>Eukaryota</taxon>
        <taxon>Fungi</taxon>
        <taxon>Dikarya</taxon>
        <taxon>Basidiomycota</taxon>
        <taxon>Agaricomycotina</taxon>
        <taxon>Agaricomycetes</taxon>
        <taxon>Agaricomycetidae</taxon>
        <taxon>Agaricales</taxon>
        <taxon>Tricholomatineae</taxon>
        <taxon>Lyophyllaceae</taxon>
        <taxon>Asterophora</taxon>
    </lineage>
</organism>
<accession>A0A9P7G390</accession>
<dbReference type="Proteomes" id="UP000775547">
    <property type="component" value="Unassembled WGS sequence"/>
</dbReference>
<protein>
    <submittedName>
        <fullName evidence="2">Uncharacterized protein</fullName>
    </submittedName>
</protein>
<reference evidence="2" key="1">
    <citation type="submission" date="2020-07" db="EMBL/GenBank/DDBJ databases">
        <authorList>
            <person name="Nieuwenhuis M."/>
            <person name="Van De Peppel L.J.J."/>
        </authorList>
    </citation>
    <scope>NUCLEOTIDE SEQUENCE</scope>
    <source>
        <strain evidence="2">AP01</strain>
        <tissue evidence="2">Mycelium</tissue>
    </source>
</reference>
<sequence length="199" mass="22069">MFLAILKECPNLRTLSVNICPPIFSQELDEEIVDIQADDFKRLSIMTSVEPSLIFKSGLCLPRLQSLSLAWDRTTGQDFSACPDLKIDKLLENSPDLKSLSLSNMFPPKNELLALLEQAGEKLEELNVRADSTHNLLAVSLERLVIGKSLYALSNGGRLRTLDLSYACAELLTPGAWQLTVSFAKTTVEHDKVEGVHNK</sequence>
<dbReference type="OrthoDB" id="3068475at2759"/>
<dbReference type="InterPro" id="IPR032675">
    <property type="entry name" value="LRR_dom_sf"/>
</dbReference>
<evidence type="ECO:0000313" key="2">
    <source>
        <dbReference type="EMBL" id="KAG5643059.1"/>
    </source>
</evidence>
<dbReference type="AlphaFoldDB" id="A0A9P7G390"/>
<dbReference type="SUPFAM" id="SSF52047">
    <property type="entry name" value="RNI-like"/>
    <property type="match status" value="1"/>
</dbReference>
<comment type="caution">
    <text evidence="2">The sequence shown here is derived from an EMBL/GenBank/DDBJ whole genome shotgun (WGS) entry which is preliminary data.</text>
</comment>
<dbReference type="EMBL" id="JABCKV010000137">
    <property type="protein sequence ID" value="KAG5643059.1"/>
    <property type="molecule type" value="Genomic_DNA"/>
</dbReference>
<evidence type="ECO:0000313" key="3">
    <source>
        <dbReference type="Proteomes" id="UP000775547"/>
    </source>
</evidence>
<reference evidence="2" key="2">
    <citation type="submission" date="2021-10" db="EMBL/GenBank/DDBJ databases">
        <title>Phylogenomics reveals ancestral predisposition of the termite-cultivated fungus Termitomyces towards a domesticated lifestyle.</title>
        <authorList>
            <person name="Auxier B."/>
            <person name="Grum-Grzhimaylo A."/>
            <person name="Cardenas M.E."/>
            <person name="Lodge J.D."/>
            <person name="Laessoe T."/>
            <person name="Pedersen O."/>
            <person name="Smith M.E."/>
            <person name="Kuyper T.W."/>
            <person name="Franco-Molano E.A."/>
            <person name="Baroni T.J."/>
            <person name="Aanen D.K."/>
        </authorList>
    </citation>
    <scope>NUCLEOTIDE SEQUENCE</scope>
    <source>
        <strain evidence="2">AP01</strain>
        <tissue evidence="2">Mycelium</tissue>
    </source>
</reference>
<proteinExistence type="predicted"/>
<gene>
    <name evidence="2" type="ORF">DXG03_001616</name>
</gene>
<evidence type="ECO:0000256" key="1">
    <source>
        <dbReference type="SAM" id="Coils"/>
    </source>
</evidence>
<dbReference type="Gene3D" id="3.80.10.10">
    <property type="entry name" value="Ribonuclease Inhibitor"/>
    <property type="match status" value="1"/>
</dbReference>
<keyword evidence="1" id="KW-0175">Coiled coil</keyword>
<name>A0A9P7G390_9AGAR</name>
<feature type="coiled-coil region" evidence="1">
    <location>
        <begin position="109"/>
        <end position="136"/>
    </location>
</feature>
<keyword evidence="3" id="KW-1185">Reference proteome</keyword>